<accession>A0ABR5K555</accession>
<evidence type="ECO:0000313" key="2">
    <source>
        <dbReference type="EMBL" id="KOS69852.1"/>
    </source>
</evidence>
<keyword evidence="1" id="KW-0472">Membrane</keyword>
<reference evidence="3" key="1">
    <citation type="submission" date="2015-07" db="EMBL/GenBank/DDBJ databases">
        <title>Fjat-14205 dsm 2895.</title>
        <authorList>
            <person name="Liu B."/>
            <person name="Wang J."/>
            <person name="Zhu Y."/>
            <person name="Liu G."/>
            <person name="Chen Q."/>
            <person name="Chen Z."/>
            <person name="Lan J."/>
            <person name="Che J."/>
            <person name="Ge C."/>
            <person name="Shi H."/>
            <person name="Pan Z."/>
            <person name="Liu X."/>
        </authorList>
    </citation>
    <scope>NUCLEOTIDE SEQUENCE [LARGE SCALE GENOMIC DNA]</scope>
    <source>
        <strain evidence="3">DSM 25560</strain>
    </source>
</reference>
<evidence type="ECO:0000313" key="3">
    <source>
        <dbReference type="Proteomes" id="UP000050668"/>
    </source>
</evidence>
<proteinExistence type="predicted"/>
<organism evidence="2 3">
    <name type="scientific">Lysinibacillus contaminans</name>
    <dbReference type="NCBI Taxonomy" id="1293441"/>
    <lineage>
        <taxon>Bacteria</taxon>
        <taxon>Bacillati</taxon>
        <taxon>Bacillota</taxon>
        <taxon>Bacilli</taxon>
        <taxon>Bacillales</taxon>
        <taxon>Bacillaceae</taxon>
        <taxon>Lysinibacillus</taxon>
    </lineage>
</organism>
<feature type="transmembrane region" description="Helical" evidence="1">
    <location>
        <begin position="49"/>
        <end position="69"/>
    </location>
</feature>
<keyword evidence="1" id="KW-0812">Transmembrane</keyword>
<sequence>MLLNAIIPIIIGFGVSGIVSFFFRNKEKVDNGFEFIYYRLSYRKKMMRTLWNLPLIFLALISINIFADLQIYENLIIFILFLSGFFLQLFYNFYRWKKEEI</sequence>
<feature type="transmembrane region" description="Helical" evidence="1">
    <location>
        <begin position="6"/>
        <end position="23"/>
    </location>
</feature>
<dbReference type="EMBL" id="LGRV01000003">
    <property type="protein sequence ID" value="KOS69852.1"/>
    <property type="molecule type" value="Genomic_DNA"/>
</dbReference>
<feature type="transmembrane region" description="Helical" evidence="1">
    <location>
        <begin position="75"/>
        <end position="94"/>
    </location>
</feature>
<comment type="caution">
    <text evidence="2">The sequence shown here is derived from an EMBL/GenBank/DDBJ whole genome shotgun (WGS) entry which is preliminary data.</text>
</comment>
<gene>
    <name evidence="2" type="ORF">AEA09_12725</name>
</gene>
<keyword evidence="1" id="KW-1133">Transmembrane helix</keyword>
<name>A0ABR5K555_9BACI</name>
<dbReference type="Proteomes" id="UP000050668">
    <property type="component" value="Unassembled WGS sequence"/>
</dbReference>
<keyword evidence="3" id="KW-1185">Reference proteome</keyword>
<evidence type="ECO:0000256" key="1">
    <source>
        <dbReference type="SAM" id="Phobius"/>
    </source>
</evidence>
<protein>
    <submittedName>
        <fullName evidence="2">Uncharacterized protein</fullName>
    </submittedName>
</protein>